<dbReference type="GO" id="GO:0006797">
    <property type="term" value="P:polyphosphate metabolic process"/>
    <property type="evidence" value="ECO:0007669"/>
    <property type="project" value="TreeGrafter"/>
</dbReference>
<keyword evidence="5 7" id="KW-0472">Membrane</keyword>
<dbReference type="Proteomes" id="UP000028524">
    <property type="component" value="Unassembled WGS sequence"/>
</dbReference>
<dbReference type="GO" id="GO:0016746">
    <property type="term" value="F:acyltransferase activity"/>
    <property type="evidence" value="ECO:0007669"/>
    <property type="project" value="InterPro"/>
</dbReference>
<dbReference type="Gene3D" id="3.40.630.30">
    <property type="match status" value="1"/>
</dbReference>
<dbReference type="InterPro" id="IPR004331">
    <property type="entry name" value="SPX_dom"/>
</dbReference>
<dbReference type="STRING" id="1283841.A0A084QCR6"/>
<dbReference type="OrthoDB" id="6500128at2759"/>
<keyword evidence="4 7" id="KW-1133">Transmembrane helix</keyword>
<keyword evidence="10" id="KW-1185">Reference proteome</keyword>
<feature type="transmembrane region" description="Helical" evidence="7">
    <location>
        <begin position="1036"/>
        <end position="1058"/>
    </location>
</feature>
<keyword evidence="3 7" id="KW-0812">Transmembrane</keyword>
<evidence type="ECO:0000256" key="5">
    <source>
        <dbReference type="ARBA" id="ARBA00023136"/>
    </source>
</evidence>
<dbReference type="EMBL" id="KL660836">
    <property type="protein sequence ID" value="KFA61751.1"/>
    <property type="molecule type" value="Genomic_DNA"/>
</dbReference>
<dbReference type="HOGENOM" id="CLU_005016_0_0_1"/>
<evidence type="ECO:0000259" key="8">
    <source>
        <dbReference type="PROSITE" id="PS51382"/>
    </source>
</evidence>
<evidence type="ECO:0000256" key="1">
    <source>
        <dbReference type="ARBA" id="ARBA00004141"/>
    </source>
</evidence>
<evidence type="ECO:0000256" key="6">
    <source>
        <dbReference type="SAM" id="MobiDB-lite"/>
    </source>
</evidence>
<feature type="transmembrane region" description="Helical" evidence="7">
    <location>
        <begin position="1388"/>
        <end position="1411"/>
    </location>
</feature>
<dbReference type="Pfam" id="PF13523">
    <property type="entry name" value="Acetyltransf_8"/>
    <property type="match status" value="1"/>
</dbReference>
<feature type="compositionally biased region" description="Basic residues" evidence="6">
    <location>
        <begin position="724"/>
        <end position="735"/>
    </location>
</feature>
<dbReference type="GO" id="GO:0019290">
    <property type="term" value="P:siderophore biosynthetic process"/>
    <property type="evidence" value="ECO:0007669"/>
    <property type="project" value="InterPro"/>
</dbReference>
<feature type="transmembrane region" description="Helical" evidence="7">
    <location>
        <begin position="944"/>
        <end position="969"/>
    </location>
</feature>
<evidence type="ECO:0000256" key="4">
    <source>
        <dbReference type="ARBA" id="ARBA00022989"/>
    </source>
</evidence>
<feature type="transmembrane region" description="Helical" evidence="7">
    <location>
        <begin position="1122"/>
        <end position="1144"/>
    </location>
</feature>
<dbReference type="SUPFAM" id="SSF55729">
    <property type="entry name" value="Acyl-CoA N-acyltransferases (Nat)"/>
    <property type="match status" value="1"/>
</dbReference>
<dbReference type="InterPro" id="IPR019432">
    <property type="entry name" value="Acyltransferase_MbtK/IucB-like"/>
</dbReference>
<feature type="compositionally biased region" description="Polar residues" evidence="6">
    <location>
        <begin position="689"/>
        <end position="700"/>
    </location>
</feature>
<accession>A0A084QCR6</accession>
<feature type="transmembrane region" description="Helical" evidence="7">
    <location>
        <begin position="1232"/>
        <end position="1254"/>
    </location>
</feature>
<feature type="compositionally biased region" description="Basic and acidic residues" evidence="6">
    <location>
        <begin position="533"/>
        <end position="562"/>
    </location>
</feature>
<feature type="compositionally biased region" description="Polar residues" evidence="6">
    <location>
        <begin position="464"/>
        <end position="473"/>
    </location>
</feature>
<gene>
    <name evidence="9" type="ORF">S40285_04185</name>
</gene>
<reference evidence="9 10" key="1">
    <citation type="journal article" date="2014" name="BMC Genomics">
        <title>Comparative genome sequencing reveals chemotype-specific gene clusters in the toxigenic black mold Stachybotrys.</title>
        <authorList>
            <person name="Semeiks J."/>
            <person name="Borek D."/>
            <person name="Otwinowski Z."/>
            <person name="Grishin N.V."/>
        </authorList>
    </citation>
    <scope>NUCLEOTIDE SEQUENCE [LARGE SCALE GENOMIC DNA]</scope>
    <source>
        <strain evidence="9 10">IBT 40285</strain>
    </source>
</reference>
<dbReference type="SMART" id="SM01006">
    <property type="entry name" value="AlcB"/>
    <property type="match status" value="1"/>
</dbReference>
<name>A0A084QCR6_STAC4</name>
<evidence type="ECO:0000313" key="10">
    <source>
        <dbReference type="Proteomes" id="UP000028524"/>
    </source>
</evidence>
<comment type="subcellular location">
    <subcellularLocation>
        <location evidence="1">Membrane</location>
        <topology evidence="1">Multi-pass membrane protein</topology>
    </subcellularLocation>
</comment>
<organism evidence="9 10">
    <name type="scientific">Stachybotrys chlorohalonatus (strain IBT 40285)</name>
    <dbReference type="NCBI Taxonomy" id="1283841"/>
    <lineage>
        <taxon>Eukaryota</taxon>
        <taxon>Fungi</taxon>
        <taxon>Dikarya</taxon>
        <taxon>Ascomycota</taxon>
        <taxon>Pezizomycotina</taxon>
        <taxon>Sordariomycetes</taxon>
        <taxon>Hypocreomycetidae</taxon>
        <taxon>Hypocreales</taxon>
        <taxon>Stachybotryaceae</taxon>
        <taxon>Stachybotrys</taxon>
    </lineage>
</organism>
<dbReference type="InParanoid" id="A0A084QCR6"/>
<feature type="compositionally biased region" description="Acidic residues" evidence="6">
    <location>
        <begin position="706"/>
        <end position="720"/>
    </location>
</feature>
<proteinExistence type="predicted"/>
<keyword evidence="2" id="KW-0813">Transport</keyword>
<feature type="transmembrane region" description="Helical" evidence="7">
    <location>
        <begin position="1345"/>
        <end position="1367"/>
    </location>
</feature>
<feature type="transmembrane region" description="Helical" evidence="7">
    <location>
        <begin position="1165"/>
        <end position="1188"/>
    </location>
</feature>
<dbReference type="CDD" id="cd01115">
    <property type="entry name" value="SLC13_permease"/>
    <property type="match status" value="1"/>
</dbReference>
<dbReference type="PROSITE" id="PS51382">
    <property type="entry name" value="SPX"/>
    <property type="match status" value="1"/>
</dbReference>
<dbReference type="PANTHER" id="PTHR10283">
    <property type="entry name" value="SOLUTE CARRIER FAMILY 13 MEMBER"/>
    <property type="match status" value="1"/>
</dbReference>
<evidence type="ECO:0000313" key="9">
    <source>
        <dbReference type="EMBL" id="KFA61751.1"/>
    </source>
</evidence>
<sequence length="1417" mass="156576">MAITSTPLSSLSPSETVVKLPHPYQAEYAIRKSSSSSSDAPLYQVALKSSTATSQLPLELHSSALYFSEPIGLKSSELPADSNNSSWARARRAPCVTAVWEGSEPPSLAQAWLLLYVLFTLNPGNETLRLELKGTGASVLAQQLQDVLLAIAHPLPAREKRVAQPDSTTSTVLALRSTFWQGAGSPFGPRPVWCPQESPSSLCATSPLASYPLTPVHHTMTITSAGDPQDPERYQQIWHPIRPAKPAPGAVVYSRWIPHLKETFSMVSLDWEDPEHLRLFHEWQNDPRVSQGWNETGTLDQHRAYLRNIHEDPHQVALLAKWDDTFFAYFEVYWAKEDRLGGYYDAGDFDRGRHSLVGDVRFRGPHRVSAWWSSLMHYLYLDDPRTVWVVGEPKETNSTVVMYDLIHGFGLDKFVDLPHKRSAFVRCSRERFFQLCPLAESEKAVGGMRIGLVPKLLQLSTSLPESRGDTAQHSFPALPDDLAPRPPSFTIRTLPFTDNPSSVPSAGPATPRIHHPQSSTGPGKRGGRLAPDAPDRADVEYELSDLKSKREHDEADSREERRQIKRLEKRQWLEQQDEMKFSHSIQFNAVPDWSSHYIAYSNLKKLIYQLEKTVHHTRAGDAESRPLITSEEPEEVFSRALGVELEKICSFYVAKEGELFDEVCQLQKDIGESAKTDGLPTLHAASDGSRLQQTNSNGPHSSFEGDNLDEEESGSDDDELTGLTKRKSSLGRRRSVPSAQLHQSIDMTASSDFGRSVRRQSTAADDYGEQSLMFGPGLFSSSIMLKKRIISLYVQLCELKSYAQLNRTGFRKVLKKFDKTLDRELKSAYMEQHVDTAYPFKEETKAVLENYIAKMEASYAEVVTGGDEELAKKDLRSHLREHVVWERNTVWRDLIGLERRAEAARLGQALLGQGNTAVHTRLQGDDEQLVSLKQIPTPLGRLRLPAWLVSSSILTLVLCIVAFLLLLFIPFMEKEDEQNCLALLVFVSMLWATETIPLFVTALLIPFLATVLNVVREEGPGSQHRRLNSKDAGKEIFAAMWTPVIMLLLGGFTLAAALSKCKIDKRLATLVLSKAGTRPKTVLLANMFVAAVASMLISNVAAPVLCYSIIEPMLRTLPSDSNMSKAVIIGIALASNIGGMLSPIASPQNVVAMDIMKPSPGWIQWLFIAIPVGTISLLLIWLLLLLTFNPGNTTISPIRPVKEKFTGVQWFVSVVTIATIALWCASHQLEDVFGDMGVIAIVPMVLFFGIGILTKEDFNNFPWTIIILAAGGLSLGKAVRSSGLLHTVANIVSEQVAGMGLYGVLVVFSALILVIATFISHTVAALIFLPLVFNVGEAMDQPHPNLLVMGGVLMCSAAMGLPTSGFPNMTAIMKEDAAGQRYLQVKHFISRGVPSSIITLVVAVTLGYGIMEVAGLD</sequence>
<feature type="region of interest" description="Disordered" evidence="6">
    <location>
        <begin position="464"/>
        <end position="562"/>
    </location>
</feature>
<dbReference type="GO" id="GO:0005315">
    <property type="term" value="F:phosphate transmembrane transporter activity"/>
    <property type="evidence" value="ECO:0007669"/>
    <property type="project" value="TreeGrafter"/>
</dbReference>
<dbReference type="PANTHER" id="PTHR10283:SF92">
    <property type="entry name" value="LOW-AFFINITY PHOSPHATE TRANSPORTER PHO91"/>
    <property type="match status" value="1"/>
</dbReference>
<feature type="transmembrane region" description="Helical" evidence="7">
    <location>
        <begin position="1300"/>
        <end position="1333"/>
    </location>
</feature>
<feature type="transmembrane region" description="Helical" evidence="7">
    <location>
        <begin position="1083"/>
        <end position="1110"/>
    </location>
</feature>
<dbReference type="InterPro" id="IPR016181">
    <property type="entry name" value="Acyl_CoA_acyltransferase"/>
</dbReference>
<dbReference type="GO" id="GO:0006817">
    <property type="term" value="P:phosphate ion transport"/>
    <property type="evidence" value="ECO:0007669"/>
    <property type="project" value="TreeGrafter"/>
</dbReference>
<protein>
    <recommendedName>
        <fullName evidence="8">SPX domain-containing protein</fullName>
    </recommendedName>
</protein>
<feature type="transmembrane region" description="Helical" evidence="7">
    <location>
        <begin position="1260"/>
        <end position="1279"/>
    </location>
</feature>
<feature type="transmembrane region" description="Helical" evidence="7">
    <location>
        <begin position="1208"/>
        <end position="1225"/>
    </location>
</feature>
<evidence type="ECO:0000256" key="2">
    <source>
        <dbReference type="ARBA" id="ARBA00022448"/>
    </source>
</evidence>
<feature type="domain" description="SPX" evidence="8">
    <location>
        <begin position="579"/>
        <end position="831"/>
    </location>
</feature>
<dbReference type="GO" id="GO:0005886">
    <property type="term" value="C:plasma membrane"/>
    <property type="evidence" value="ECO:0007669"/>
    <property type="project" value="TreeGrafter"/>
</dbReference>
<evidence type="ECO:0000256" key="3">
    <source>
        <dbReference type="ARBA" id="ARBA00022692"/>
    </source>
</evidence>
<dbReference type="FunCoup" id="A0A084QCR6">
    <property type="interactions" value="95"/>
</dbReference>
<dbReference type="Pfam" id="PF03105">
    <property type="entry name" value="SPX"/>
    <property type="match status" value="1"/>
</dbReference>
<feature type="transmembrane region" description="Helical" evidence="7">
    <location>
        <begin position="981"/>
        <end position="1009"/>
    </location>
</feature>
<dbReference type="InterPro" id="IPR004680">
    <property type="entry name" value="Cit_transptr-like_dom"/>
</dbReference>
<evidence type="ECO:0000256" key="7">
    <source>
        <dbReference type="SAM" id="Phobius"/>
    </source>
</evidence>
<feature type="region of interest" description="Disordered" evidence="6">
    <location>
        <begin position="674"/>
        <end position="741"/>
    </location>
</feature>
<dbReference type="Pfam" id="PF03600">
    <property type="entry name" value="CitMHS"/>
    <property type="match status" value="1"/>
</dbReference>
<dbReference type="CDD" id="cd14478">
    <property type="entry name" value="SPX_PHO87_PHO90_like"/>
    <property type="match status" value="1"/>
</dbReference>